<proteinExistence type="predicted"/>
<accession>A0ABW1NS07</accession>
<dbReference type="EMBL" id="JBHSRF010000053">
    <property type="protein sequence ID" value="MFC6085017.1"/>
    <property type="molecule type" value="Genomic_DNA"/>
</dbReference>
<dbReference type="InterPro" id="IPR012347">
    <property type="entry name" value="Ferritin-like"/>
</dbReference>
<gene>
    <name evidence="2" type="ORF">ACFP1K_27910</name>
</gene>
<comment type="caution">
    <text evidence="2">The sequence shown here is derived from an EMBL/GenBank/DDBJ whole genome shotgun (WGS) entry which is preliminary data.</text>
</comment>
<dbReference type="PANTHER" id="PTHR36933:SF1">
    <property type="entry name" value="SLL0788 PROTEIN"/>
    <property type="match status" value="1"/>
</dbReference>
<keyword evidence="3" id="KW-1185">Reference proteome</keyword>
<evidence type="ECO:0000313" key="3">
    <source>
        <dbReference type="Proteomes" id="UP001596137"/>
    </source>
</evidence>
<dbReference type="Proteomes" id="UP001596137">
    <property type="component" value="Unassembled WGS sequence"/>
</dbReference>
<dbReference type="Gene3D" id="1.20.1260.10">
    <property type="match status" value="1"/>
</dbReference>
<name>A0ABW1NS07_9ACTN</name>
<feature type="domain" description="DUF305" evidence="1">
    <location>
        <begin position="39"/>
        <end position="204"/>
    </location>
</feature>
<dbReference type="Pfam" id="PF03713">
    <property type="entry name" value="DUF305"/>
    <property type="match status" value="1"/>
</dbReference>
<dbReference type="RefSeq" id="WP_380758703.1">
    <property type="nucleotide sequence ID" value="NZ_JBHSRF010000053.1"/>
</dbReference>
<protein>
    <submittedName>
        <fullName evidence="2">DUF305 domain-containing protein</fullName>
    </submittedName>
</protein>
<evidence type="ECO:0000313" key="2">
    <source>
        <dbReference type="EMBL" id="MFC6085017.1"/>
    </source>
</evidence>
<dbReference type="PANTHER" id="PTHR36933">
    <property type="entry name" value="SLL0788 PROTEIN"/>
    <property type="match status" value="1"/>
</dbReference>
<sequence>MNVSRTRLILVVLVACALAVVATLFVTRGSAPPGDDSPEAGFARDMAVHHAQAAEMGFAVRDASGDAAVRNLAYDIITTQTAQRGVFMGWLQQWDLTQAGSRPPMAWMAGHGGHAAAPTASAQPGGGVTLMPGMATDAEMDRLKAAKGKDGEILFLQLMIRHHQGGVDMAKGLLKLSDRPEVRTMAQHIVDTQDSEIQLMTEMLTARGAKPYPPLSTG</sequence>
<dbReference type="InterPro" id="IPR005183">
    <property type="entry name" value="DUF305_CopM-like"/>
</dbReference>
<organism evidence="2 3">
    <name type="scientific">Sphaerisporangium aureirubrum</name>
    <dbReference type="NCBI Taxonomy" id="1544736"/>
    <lineage>
        <taxon>Bacteria</taxon>
        <taxon>Bacillati</taxon>
        <taxon>Actinomycetota</taxon>
        <taxon>Actinomycetes</taxon>
        <taxon>Streptosporangiales</taxon>
        <taxon>Streptosporangiaceae</taxon>
        <taxon>Sphaerisporangium</taxon>
    </lineage>
</organism>
<evidence type="ECO:0000259" key="1">
    <source>
        <dbReference type="Pfam" id="PF03713"/>
    </source>
</evidence>
<reference evidence="3" key="1">
    <citation type="journal article" date="2019" name="Int. J. Syst. Evol. Microbiol.">
        <title>The Global Catalogue of Microorganisms (GCM) 10K type strain sequencing project: providing services to taxonomists for standard genome sequencing and annotation.</title>
        <authorList>
            <consortium name="The Broad Institute Genomics Platform"/>
            <consortium name="The Broad Institute Genome Sequencing Center for Infectious Disease"/>
            <person name="Wu L."/>
            <person name="Ma J."/>
        </authorList>
    </citation>
    <scope>NUCLEOTIDE SEQUENCE [LARGE SCALE GENOMIC DNA]</scope>
    <source>
        <strain evidence="3">JCM 30346</strain>
    </source>
</reference>